<gene>
    <name evidence="5" type="primary">kbaY</name>
    <name evidence="5" type="ORF">AUL39_02595</name>
</gene>
<comment type="caution">
    <text evidence="5">The sequence shown here is derived from an EMBL/GenBank/DDBJ whole genome shotgun (WGS) entry which is preliminary data.</text>
</comment>
<dbReference type="PIRSF" id="PIRSF001359">
    <property type="entry name" value="F_bP_aldolase_II"/>
    <property type="match status" value="1"/>
</dbReference>
<dbReference type="RefSeq" id="WP_059053319.1">
    <property type="nucleotide sequence ID" value="NZ_LOJF01000001.1"/>
</dbReference>
<feature type="active site" description="Proton donor" evidence="1">
    <location>
        <position position="81"/>
    </location>
</feature>
<evidence type="ECO:0000256" key="3">
    <source>
        <dbReference type="PIRSR" id="PIRSR001359-3"/>
    </source>
</evidence>
<dbReference type="Pfam" id="PF01116">
    <property type="entry name" value="F_bP_aldolase"/>
    <property type="match status" value="1"/>
</dbReference>
<dbReference type="Gene3D" id="3.20.20.70">
    <property type="entry name" value="Aldolase class I"/>
    <property type="match status" value="1"/>
</dbReference>
<dbReference type="InterPro" id="IPR013785">
    <property type="entry name" value="Aldolase_TIM"/>
</dbReference>
<evidence type="ECO:0000256" key="2">
    <source>
        <dbReference type="PIRSR" id="PIRSR001359-2"/>
    </source>
</evidence>
<reference evidence="5 6" key="1">
    <citation type="submission" date="2015-12" db="EMBL/GenBank/DDBJ databases">
        <title>Draft Genome Sequence of Olsenella scatoligenes SK9K4T; a Producer of 3-Methylindole- (skatole) and 4-Methylphenol- (p-cresol) Isolated from Pig Feces.</title>
        <authorList>
            <person name="Li X."/>
            <person name="Borg B."/>
            <person name="Canibe N."/>
        </authorList>
    </citation>
    <scope>NUCLEOTIDE SEQUENCE [LARGE SCALE GENOMIC DNA]</scope>
    <source>
        <strain evidence="5 6">SK9K4</strain>
    </source>
</reference>
<dbReference type="AlphaFoldDB" id="A0A100YX01"/>
<feature type="binding site" evidence="3">
    <location>
        <position position="82"/>
    </location>
    <ligand>
        <name>Zn(2+)</name>
        <dbReference type="ChEBI" id="CHEBI:29105"/>
        <label>1</label>
        <note>catalytic</note>
    </ligand>
</feature>
<keyword evidence="3" id="KW-0479">Metal-binding</keyword>
<feature type="binding site" evidence="3">
    <location>
        <position position="179"/>
    </location>
    <ligand>
        <name>Zn(2+)</name>
        <dbReference type="ChEBI" id="CHEBI:29105"/>
        <label>1</label>
        <note>catalytic</note>
    </ligand>
</feature>
<name>A0A100YX01_TRASO</name>
<evidence type="ECO:0000313" key="6">
    <source>
        <dbReference type="Proteomes" id="UP000054078"/>
    </source>
</evidence>
<feature type="binding site" evidence="3">
    <location>
        <position position="103"/>
    </location>
    <ligand>
        <name>Zn(2+)</name>
        <dbReference type="ChEBI" id="CHEBI:29105"/>
        <label>2</label>
    </ligand>
</feature>
<feature type="binding site" evidence="3">
    <location>
        <position position="133"/>
    </location>
    <ligand>
        <name>Zn(2+)</name>
        <dbReference type="ChEBI" id="CHEBI:29105"/>
        <label>2</label>
    </ligand>
</feature>
<protein>
    <submittedName>
        <fullName evidence="5">Tagatose-bisphosphate aldolase</fullName>
    </submittedName>
</protein>
<dbReference type="Proteomes" id="UP000054078">
    <property type="component" value="Unassembled WGS sequence"/>
</dbReference>
<dbReference type="GO" id="GO:0005975">
    <property type="term" value="P:carbohydrate metabolic process"/>
    <property type="evidence" value="ECO:0007669"/>
    <property type="project" value="InterPro"/>
</dbReference>
<feature type="region of interest" description="Disordered" evidence="4">
    <location>
        <begin position="135"/>
        <end position="156"/>
    </location>
</feature>
<dbReference type="PROSITE" id="PS00806">
    <property type="entry name" value="ALDOLASE_CLASS_II_2"/>
    <property type="match status" value="1"/>
</dbReference>
<dbReference type="GO" id="GO:0016832">
    <property type="term" value="F:aldehyde-lyase activity"/>
    <property type="evidence" value="ECO:0007669"/>
    <property type="project" value="InterPro"/>
</dbReference>
<keyword evidence="3" id="KW-0862">Zinc</keyword>
<dbReference type="GO" id="GO:0008270">
    <property type="term" value="F:zinc ion binding"/>
    <property type="evidence" value="ECO:0007669"/>
    <property type="project" value="InterPro"/>
</dbReference>
<sequence length="283" mass="30430">MLVTTKEMLLDAQAGHYAVGAFNVENLEFVMAVIKAAEDKHSPVIMQTTPGTIKYANLDYFAAMVRVAAESASVPVALHLDHGDGFDRCMQALRAGYTSVMIDGSHVPFEENMALTESVTKVAIAMGVPVEAELGKVGGKEDDGPAVKGENPYTDPDEAEEFVNRTKCSSLAVGVGTAHGVYKGTPHIEQGVLKEIRNRVDVPLVLHGTSGVPDDQVAEAIKNGICKVNYATELRQAFTRGFMGYMAENPNNFDPKKPSKPGMEEIYKVVASHMDNLGSTNKA</sequence>
<dbReference type="SUPFAM" id="SSF51569">
    <property type="entry name" value="Aldolase"/>
    <property type="match status" value="1"/>
</dbReference>
<evidence type="ECO:0000256" key="4">
    <source>
        <dbReference type="SAM" id="MobiDB-lite"/>
    </source>
</evidence>
<comment type="cofactor">
    <cofactor evidence="3">
        <name>Zn(2+)</name>
        <dbReference type="ChEBI" id="CHEBI:29105"/>
    </cofactor>
    <text evidence="3">Binds 2 Zn(2+) ions per subunit. One is catalytic and the other provides a structural contribution.</text>
</comment>
<organism evidence="5 6">
    <name type="scientific">Tractidigestivibacter scatoligenes</name>
    <name type="common">Olsenella scatoligenes</name>
    <dbReference type="NCBI Taxonomy" id="1299998"/>
    <lineage>
        <taxon>Bacteria</taxon>
        <taxon>Bacillati</taxon>
        <taxon>Actinomycetota</taxon>
        <taxon>Coriobacteriia</taxon>
        <taxon>Coriobacteriales</taxon>
        <taxon>Atopobiaceae</taxon>
        <taxon>Tractidigestivibacter</taxon>
    </lineage>
</organism>
<feature type="binding site" evidence="3">
    <location>
        <position position="207"/>
    </location>
    <ligand>
        <name>Zn(2+)</name>
        <dbReference type="ChEBI" id="CHEBI:29105"/>
        <label>1</label>
        <note>catalytic</note>
    </ligand>
</feature>
<feature type="binding site" evidence="2">
    <location>
        <begin position="229"/>
        <end position="232"/>
    </location>
    <ligand>
        <name>dihydroxyacetone phosphate</name>
        <dbReference type="ChEBI" id="CHEBI:57642"/>
    </ligand>
</feature>
<proteinExistence type="predicted"/>
<feature type="binding site" evidence="2">
    <location>
        <begin position="208"/>
        <end position="210"/>
    </location>
    <ligand>
        <name>dihydroxyacetone phosphate</name>
        <dbReference type="ChEBI" id="CHEBI:57642"/>
    </ligand>
</feature>
<dbReference type="CDD" id="cd00947">
    <property type="entry name" value="TBP_aldolase_IIB"/>
    <property type="match status" value="1"/>
</dbReference>
<dbReference type="STRING" id="1299998.AUL39_02595"/>
<dbReference type="NCBIfam" id="TIGR00167">
    <property type="entry name" value="cbbA"/>
    <property type="match status" value="1"/>
</dbReference>
<evidence type="ECO:0000313" key="5">
    <source>
        <dbReference type="EMBL" id="KUH59239.1"/>
    </source>
</evidence>
<evidence type="ECO:0000256" key="1">
    <source>
        <dbReference type="PIRSR" id="PIRSR001359-1"/>
    </source>
</evidence>
<keyword evidence="6" id="KW-1185">Reference proteome</keyword>
<feature type="binding site" evidence="2">
    <location>
        <position position="180"/>
    </location>
    <ligand>
        <name>dihydroxyacetone phosphate</name>
        <dbReference type="ChEBI" id="CHEBI:57642"/>
    </ligand>
</feature>
<dbReference type="PANTHER" id="PTHR30304">
    <property type="entry name" value="D-TAGATOSE-1,6-BISPHOSPHATE ALDOLASE"/>
    <property type="match status" value="1"/>
</dbReference>
<dbReference type="PANTHER" id="PTHR30304:SF0">
    <property type="entry name" value="D-TAGATOSE-1,6-BISPHOSPHATE ALDOLASE SUBUNIT GATY-RELATED"/>
    <property type="match status" value="1"/>
</dbReference>
<dbReference type="OrthoDB" id="9803995at2"/>
<accession>A0A100YX01</accession>
<dbReference type="EMBL" id="LOJF01000001">
    <property type="protein sequence ID" value="KUH59239.1"/>
    <property type="molecule type" value="Genomic_DNA"/>
</dbReference>
<dbReference type="InterPro" id="IPR000771">
    <property type="entry name" value="FBA_II"/>
</dbReference>
<dbReference type="InterPro" id="IPR050246">
    <property type="entry name" value="Class_II_FBP_aldolase"/>
</dbReference>